<feature type="binding site" evidence="11 12">
    <location>
        <position position="317"/>
    </location>
    <ligand>
        <name>S-adenosyl-L-methionine</name>
        <dbReference type="ChEBI" id="CHEBI:59789"/>
    </ligand>
</feature>
<dbReference type="NCBIfam" id="TIGR00479">
    <property type="entry name" value="rumA"/>
    <property type="match status" value="1"/>
</dbReference>
<gene>
    <name evidence="11" type="primary">rlmD</name>
    <name evidence="15" type="ORF">ABR69_05795</name>
</gene>
<dbReference type="InterPro" id="IPR029063">
    <property type="entry name" value="SAM-dependent_MTases_sf"/>
</dbReference>
<evidence type="ECO:0000256" key="2">
    <source>
        <dbReference type="ARBA" id="ARBA00022552"/>
    </source>
</evidence>
<dbReference type="InterPro" id="IPR030390">
    <property type="entry name" value="MeTrfase_TrmA_AS"/>
</dbReference>
<dbReference type="PANTHER" id="PTHR11061:SF49">
    <property type="entry name" value="23S RRNA (URACIL(1939)-C(5))-METHYLTRANSFERASE RLMD"/>
    <property type="match status" value="1"/>
</dbReference>
<dbReference type="AlphaFoldDB" id="A0A0R2SAB9"/>
<organism evidence="15 16">
    <name type="scientific">OM182 bacterium BACL3 MAG-120507-bin80</name>
    <dbReference type="NCBI Taxonomy" id="1655577"/>
    <lineage>
        <taxon>Bacteria</taxon>
        <taxon>Pseudomonadati</taxon>
        <taxon>Pseudomonadota</taxon>
        <taxon>Gammaproteobacteria</taxon>
        <taxon>OMG group</taxon>
        <taxon>OM182 clade</taxon>
    </lineage>
</organism>
<keyword evidence="4 11" id="KW-0808">Transferase</keyword>
<evidence type="ECO:0000256" key="9">
    <source>
        <dbReference type="ARBA" id="ARBA00052756"/>
    </source>
</evidence>
<evidence type="ECO:0000256" key="10">
    <source>
        <dbReference type="ARBA" id="ARBA00059995"/>
    </source>
</evidence>
<dbReference type="InterPro" id="IPR002792">
    <property type="entry name" value="TRAM_dom"/>
</dbReference>
<evidence type="ECO:0000313" key="16">
    <source>
        <dbReference type="Proteomes" id="UP000051934"/>
    </source>
</evidence>
<evidence type="ECO:0000256" key="3">
    <source>
        <dbReference type="ARBA" id="ARBA00022603"/>
    </source>
</evidence>
<accession>A0A0R2SAB9</accession>
<dbReference type="Gene3D" id="3.40.50.150">
    <property type="entry name" value="Vaccinia Virus protein VP39"/>
    <property type="match status" value="1"/>
</dbReference>
<feature type="binding site" evidence="11">
    <location>
        <position position="170"/>
    </location>
    <ligand>
        <name>[4Fe-4S] cluster</name>
        <dbReference type="ChEBI" id="CHEBI:49883"/>
    </ligand>
</feature>
<comment type="function">
    <text evidence="10 11">Catalyzes the formation of 5-methyl-uridine at position 1939 (m5U1939) in 23S rRNA.</text>
</comment>
<comment type="caution">
    <text evidence="15">The sequence shown here is derived from an EMBL/GenBank/DDBJ whole genome shotgun (WGS) entry which is preliminary data.</text>
</comment>
<evidence type="ECO:0000256" key="12">
    <source>
        <dbReference type="PROSITE-ProRule" id="PRU01024"/>
    </source>
</evidence>
<dbReference type="CDD" id="cd02440">
    <property type="entry name" value="AdoMet_MTases"/>
    <property type="match status" value="1"/>
</dbReference>
<feature type="domain" description="TRAM" evidence="14">
    <location>
        <begin position="9"/>
        <end position="69"/>
    </location>
</feature>
<evidence type="ECO:0000256" key="6">
    <source>
        <dbReference type="ARBA" id="ARBA00022723"/>
    </source>
</evidence>
<dbReference type="GO" id="GO:0005506">
    <property type="term" value="F:iron ion binding"/>
    <property type="evidence" value="ECO:0007669"/>
    <property type="project" value="UniProtKB-UniRule"/>
</dbReference>
<evidence type="ECO:0000259" key="14">
    <source>
        <dbReference type="PROSITE" id="PS50926"/>
    </source>
</evidence>
<dbReference type="Pfam" id="PF05958">
    <property type="entry name" value="tRNA_U5-meth_tr"/>
    <property type="match status" value="1"/>
</dbReference>
<dbReference type="FunFam" id="3.40.50.150:FF:000009">
    <property type="entry name" value="23S rRNA (Uracil(1939)-C(5))-methyltransferase RlmD"/>
    <property type="match status" value="1"/>
</dbReference>
<feature type="binding site" evidence="11">
    <location>
        <position position="80"/>
    </location>
    <ligand>
        <name>[4Fe-4S] cluster</name>
        <dbReference type="ChEBI" id="CHEBI:49883"/>
    </ligand>
</feature>
<dbReference type="Pfam" id="PF01938">
    <property type="entry name" value="TRAM"/>
    <property type="match status" value="1"/>
</dbReference>
<feature type="binding site" evidence="11">
    <location>
        <position position="365"/>
    </location>
    <ligand>
        <name>S-adenosyl-L-methionine</name>
        <dbReference type="ChEBI" id="CHEBI:59789"/>
    </ligand>
</feature>
<dbReference type="Gene3D" id="2.40.50.1070">
    <property type="match status" value="1"/>
</dbReference>
<name>A0A0R2SAB9_9GAMM</name>
<dbReference type="PANTHER" id="PTHR11061">
    <property type="entry name" value="RNA M5U METHYLTRANSFERASE"/>
    <property type="match status" value="1"/>
</dbReference>
<evidence type="ECO:0000256" key="4">
    <source>
        <dbReference type="ARBA" id="ARBA00022679"/>
    </source>
</evidence>
<evidence type="ECO:0000313" key="15">
    <source>
        <dbReference type="EMBL" id="KRO71784.1"/>
    </source>
</evidence>
<keyword evidence="1 11" id="KW-0004">4Fe-4S</keyword>
<comment type="similarity">
    <text evidence="11">Belongs to the class I-like SAM-binding methyltransferase superfamily. RNA M5U methyltransferase family. RlmD subfamily.</text>
</comment>
<evidence type="ECO:0000256" key="11">
    <source>
        <dbReference type="HAMAP-Rule" id="MF_01010"/>
    </source>
</evidence>
<keyword evidence="6 11" id="KW-0479">Metal-binding</keyword>
<proteinExistence type="inferred from homology"/>
<dbReference type="InterPro" id="IPR001566">
    <property type="entry name" value="23S_rRNA_MeTrfase_RlmD"/>
</dbReference>
<feature type="binding site" evidence="11 12">
    <location>
        <position position="288"/>
    </location>
    <ligand>
        <name>S-adenosyl-L-methionine</name>
        <dbReference type="ChEBI" id="CHEBI:59789"/>
    </ligand>
</feature>
<feature type="active site" evidence="13">
    <location>
        <position position="412"/>
    </location>
</feature>
<keyword evidence="5 11" id="KW-0949">S-adenosyl-L-methionine</keyword>
<dbReference type="EMBL" id="LIBB01000135">
    <property type="protein sequence ID" value="KRO71784.1"/>
    <property type="molecule type" value="Genomic_DNA"/>
</dbReference>
<evidence type="ECO:0000256" key="8">
    <source>
        <dbReference type="ARBA" id="ARBA00023014"/>
    </source>
</evidence>
<feature type="binding site" evidence="11 12">
    <location>
        <position position="386"/>
    </location>
    <ligand>
        <name>S-adenosyl-L-methionine</name>
        <dbReference type="ChEBI" id="CHEBI:59789"/>
    </ligand>
</feature>
<dbReference type="HAMAP" id="MF_01010">
    <property type="entry name" value="23SrRNA_methyltr_RlmD"/>
    <property type="match status" value="1"/>
</dbReference>
<dbReference type="GO" id="GO:0051539">
    <property type="term" value="F:4 iron, 4 sulfur cluster binding"/>
    <property type="evidence" value="ECO:0007669"/>
    <property type="project" value="UniProtKB-KW"/>
</dbReference>
<dbReference type="GO" id="GO:0003723">
    <property type="term" value="F:RNA binding"/>
    <property type="evidence" value="ECO:0007669"/>
    <property type="project" value="InterPro"/>
</dbReference>
<feature type="binding site" evidence="11">
    <location>
        <position position="322"/>
    </location>
    <ligand>
        <name>S-adenosyl-L-methionine</name>
        <dbReference type="ChEBI" id="CHEBI:59789"/>
    </ligand>
</feature>
<feature type="binding site" evidence="11">
    <location>
        <position position="89"/>
    </location>
    <ligand>
        <name>[4Fe-4S] cluster</name>
        <dbReference type="ChEBI" id="CHEBI:49883"/>
    </ligand>
</feature>
<feature type="binding site" evidence="11">
    <location>
        <position position="86"/>
    </location>
    <ligand>
        <name>[4Fe-4S] cluster</name>
        <dbReference type="ChEBI" id="CHEBI:49883"/>
    </ligand>
</feature>
<evidence type="ECO:0000256" key="5">
    <source>
        <dbReference type="ARBA" id="ARBA00022691"/>
    </source>
</evidence>
<dbReference type="NCBIfam" id="NF009639">
    <property type="entry name" value="PRK13168.1"/>
    <property type="match status" value="1"/>
</dbReference>
<evidence type="ECO:0000256" key="7">
    <source>
        <dbReference type="ARBA" id="ARBA00023004"/>
    </source>
</evidence>
<keyword evidence="8 11" id="KW-0411">Iron-sulfur</keyword>
<sequence length="456" mass="49769">MSKRRFRKQKLPSEPVELEITSLSHEGRGIAHIDGKVAFVDGALAGETVTASYIRRRNSYDELRTEVVQKASPLRVTPPCAFAGTCGGCSLQHMEPAAQIEFKQSVLLEQMTQALGHDLTGVEILPNLRESDFHYRRKARLAARFVSKKGGALVGFREKYSSFVAEMDNCEVLVADVAKLILPLRALFTELDGKMEIPQIEVAVGESAPDLNQPLVVALVIRHLAELSAADSDAFIAFAKEHAVEIYLQSGGVDTVKRLWPLAETDRLSYFLPDFGLELGFHPMDFTQVNAGINRKIVKKALGLLELNKDDAVLDLFCGLGNFTLAAATLSGTVVGVEGSEEMVRRGGENAAKNSLTNTNFYAANLAKSFKDEVWAAQKYTKVILDPPRSGALEIIHEVAQLGAARIVYISCNPATLARDTAELVKAGYQLKSAGVMDMFPNTTHVESMAVFDLAN</sequence>
<dbReference type="PROSITE" id="PS01230">
    <property type="entry name" value="TRMA_1"/>
    <property type="match status" value="1"/>
</dbReference>
<keyword evidence="7 11" id="KW-0408">Iron</keyword>
<dbReference type="GO" id="GO:0070475">
    <property type="term" value="P:rRNA base methylation"/>
    <property type="evidence" value="ECO:0007669"/>
    <property type="project" value="TreeGrafter"/>
</dbReference>
<dbReference type="InterPro" id="IPR010280">
    <property type="entry name" value="U5_MeTrfase_fam"/>
</dbReference>
<dbReference type="PROSITE" id="PS51687">
    <property type="entry name" value="SAM_MT_RNA_M5U"/>
    <property type="match status" value="1"/>
</dbReference>
<dbReference type="PROSITE" id="PS50926">
    <property type="entry name" value="TRAM"/>
    <property type="match status" value="1"/>
</dbReference>
<dbReference type="Gene3D" id="2.40.50.140">
    <property type="entry name" value="Nucleic acid-binding proteins"/>
    <property type="match status" value="1"/>
</dbReference>
<dbReference type="Proteomes" id="UP000051934">
    <property type="component" value="Unassembled WGS sequence"/>
</dbReference>
<dbReference type="EC" id="2.1.1.190" evidence="11"/>
<protein>
    <recommendedName>
        <fullName evidence="11">23S rRNA (uracil(1939)-C(5))-methyltransferase RlmD</fullName>
        <ecNumber evidence="11">2.1.1.190</ecNumber>
    </recommendedName>
    <alternativeName>
        <fullName evidence="11">23S rRNA(m5U1939)-methyltransferase</fullName>
    </alternativeName>
</protein>
<keyword evidence="3 11" id="KW-0489">Methyltransferase</keyword>
<evidence type="ECO:0000256" key="13">
    <source>
        <dbReference type="PROSITE-ProRule" id="PRU10015"/>
    </source>
</evidence>
<reference evidence="15 16" key="1">
    <citation type="submission" date="2015-10" db="EMBL/GenBank/DDBJ databases">
        <title>Metagenome-Assembled Genomes uncover a global brackish microbiome.</title>
        <authorList>
            <person name="Hugerth L.W."/>
            <person name="Larsson J."/>
            <person name="Alneberg J."/>
            <person name="Lindh M.V."/>
            <person name="Legrand C."/>
            <person name="Pinhassi J."/>
            <person name="Andersson A.F."/>
        </authorList>
    </citation>
    <scope>NUCLEOTIDE SEQUENCE [LARGE SCALE GENOMIC DNA]</scope>
    <source>
        <strain evidence="15">BACL4 MAG-120507-bin80</strain>
    </source>
</reference>
<dbReference type="InterPro" id="IPR012340">
    <property type="entry name" value="NA-bd_OB-fold"/>
</dbReference>
<keyword evidence="2 11" id="KW-0698">rRNA processing</keyword>
<dbReference type="GO" id="GO:0070041">
    <property type="term" value="F:rRNA (uridine-C5-)-methyltransferase activity"/>
    <property type="evidence" value="ECO:0007669"/>
    <property type="project" value="UniProtKB-UniRule"/>
</dbReference>
<comment type="catalytic activity">
    <reaction evidence="9 11">
        <text>uridine(1939) in 23S rRNA + S-adenosyl-L-methionine = 5-methyluridine(1939) in 23S rRNA + S-adenosyl-L-homocysteine + H(+)</text>
        <dbReference type="Rhea" id="RHEA:42908"/>
        <dbReference type="Rhea" id="RHEA-COMP:10278"/>
        <dbReference type="Rhea" id="RHEA-COMP:10279"/>
        <dbReference type="ChEBI" id="CHEBI:15378"/>
        <dbReference type="ChEBI" id="CHEBI:57856"/>
        <dbReference type="ChEBI" id="CHEBI:59789"/>
        <dbReference type="ChEBI" id="CHEBI:65315"/>
        <dbReference type="ChEBI" id="CHEBI:74447"/>
        <dbReference type="EC" id="2.1.1.190"/>
    </reaction>
</comment>
<feature type="active site" description="Nucleophile" evidence="11 12">
    <location>
        <position position="412"/>
    </location>
</feature>
<evidence type="ECO:0000256" key="1">
    <source>
        <dbReference type="ARBA" id="ARBA00022485"/>
    </source>
</evidence>
<feature type="binding site" evidence="11 12">
    <location>
        <position position="338"/>
    </location>
    <ligand>
        <name>S-adenosyl-L-methionine</name>
        <dbReference type="ChEBI" id="CHEBI:59789"/>
    </ligand>
</feature>
<dbReference type="SUPFAM" id="SSF53335">
    <property type="entry name" value="S-adenosyl-L-methionine-dependent methyltransferases"/>
    <property type="match status" value="1"/>
</dbReference>
<dbReference type="SUPFAM" id="SSF50249">
    <property type="entry name" value="Nucleic acid-binding proteins"/>
    <property type="match status" value="1"/>
</dbReference>